<organism evidence="1 2">
    <name type="scientific">Vermiconidia calcicola</name>
    <dbReference type="NCBI Taxonomy" id="1690605"/>
    <lineage>
        <taxon>Eukaryota</taxon>
        <taxon>Fungi</taxon>
        <taxon>Dikarya</taxon>
        <taxon>Ascomycota</taxon>
        <taxon>Pezizomycotina</taxon>
        <taxon>Dothideomycetes</taxon>
        <taxon>Dothideomycetidae</taxon>
        <taxon>Mycosphaerellales</taxon>
        <taxon>Extremaceae</taxon>
        <taxon>Vermiconidia</taxon>
    </lineage>
</organism>
<sequence length="264" mass="27559">MALASRLAIIGGGIGGIGSATGKLLHSQGAKLALLHAPFESENVQPAIEATYGETSDVKAYECDITSPESVEKAFAAIASDDVAFPSILVNTAGYVNLSPLEETTPEDSLKHYTINLYGPTLVSQAFARMYIAASKQKALQGAPPPPGGRIVNLASQAGHVALHLHGAYCASKAGLIGLTRSMASEWGPHGITSNSVSPGPVWTALGKKAWADQTAREAYQANVPTGKFAEPEEVARIVAFLCQDDALNINGTDIRLDGGYTAR</sequence>
<evidence type="ECO:0000313" key="1">
    <source>
        <dbReference type="EMBL" id="KAK3705622.1"/>
    </source>
</evidence>
<dbReference type="Proteomes" id="UP001281147">
    <property type="component" value="Unassembled WGS sequence"/>
</dbReference>
<protein>
    <submittedName>
        <fullName evidence="1">Uncharacterized protein</fullName>
    </submittedName>
</protein>
<proteinExistence type="predicted"/>
<comment type="caution">
    <text evidence="1">The sequence shown here is derived from an EMBL/GenBank/DDBJ whole genome shotgun (WGS) entry which is preliminary data.</text>
</comment>
<accession>A0ACC3MZW5</accession>
<evidence type="ECO:0000313" key="2">
    <source>
        <dbReference type="Proteomes" id="UP001281147"/>
    </source>
</evidence>
<reference evidence="1" key="1">
    <citation type="submission" date="2023-07" db="EMBL/GenBank/DDBJ databases">
        <title>Black Yeasts Isolated from many extreme environments.</title>
        <authorList>
            <person name="Coleine C."/>
            <person name="Stajich J.E."/>
            <person name="Selbmann L."/>
        </authorList>
    </citation>
    <scope>NUCLEOTIDE SEQUENCE</scope>
    <source>
        <strain evidence="1">CCFEE 5714</strain>
    </source>
</reference>
<gene>
    <name evidence="1" type="ORF">LTR37_013230</name>
</gene>
<keyword evidence="2" id="KW-1185">Reference proteome</keyword>
<name>A0ACC3MZW5_9PEZI</name>
<dbReference type="EMBL" id="JAUTXU010000128">
    <property type="protein sequence ID" value="KAK3705622.1"/>
    <property type="molecule type" value="Genomic_DNA"/>
</dbReference>